<dbReference type="EMBL" id="JAMXQV010000024">
    <property type="protein sequence ID" value="MCR6488300.1"/>
    <property type="molecule type" value="Genomic_DNA"/>
</dbReference>
<name>A0A9X2NK75_9PSEU</name>
<sequence>MIHDSSPHAPTTEAAATVAPRSAAEHHAAAEALFTRAREVHPTINGSVGHENEYRRCLDWADMHLRLAEALTAGAGLLATQLRLKADGYKPNLSLGSEAYQWDTLLTDIHRKPEEKA</sequence>
<gene>
    <name evidence="2" type="ORF">M8542_36265</name>
</gene>
<evidence type="ECO:0000256" key="1">
    <source>
        <dbReference type="SAM" id="MobiDB-lite"/>
    </source>
</evidence>
<comment type="caution">
    <text evidence="2">The sequence shown here is derived from an EMBL/GenBank/DDBJ whole genome shotgun (WGS) entry which is preliminary data.</text>
</comment>
<accession>A0A9X2NK75</accession>
<feature type="region of interest" description="Disordered" evidence="1">
    <location>
        <begin position="1"/>
        <end position="22"/>
    </location>
</feature>
<evidence type="ECO:0000313" key="2">
    <source>
        <dbReference type="EMBL" id="MCR6488300.1"/>
    </source>
</evidence>
<protein>
    <submittedName>
        <fullName evidence="2">Uncharacterized protein</fullName>
    </submittedName>
</protein>
<keyword evidence="3" id="KW-1185">Reference proteome</keyword>
<proteinExistence type="predicted"/>
<dbReference type="Proteomes" id="UP001144096">
    <property type="component" value="Unassembled WGS sequence"/>
</dbReference>
<dbReference type="AlphaFoldDB" id="A0A9X2NK75"/>
<organism evidence="2 3">
    <name type="scientific">Amycolatopsis iheyensis</name>
    <dbReference type="NCBI Taxonomy" id="2945988"/>
    <lineage>
        <taxon>Bacteria</taxon>
        <taxon>Bacillati</taxon>
        <taxon>Actinomycetota</taxon>
        <taxon>Actinomycetes</taxon>
        <taxon>Pseudonocardiales</taxon>
        <taxon>Pseudonocardiaceae</taxon>
        <taxon>Amycolatopsis</taxon>
    </lineage>
</organism>
<reference evidence="2" key="1">
    <citation type="submission" date="2022-06" db="EMBL/GenBank/DDBJ databases">
        <title>Amycolatopsis iheyaensis sp. nov., a new species of the genus Amycolatopsis isolated from soil in Iheya island, Japan.</title>
        <authorList>
            <person name="Ngamcharungchit C."/>
            <person name="Kanto H."/>
            <person name="Take A."/>
            <person name="Intra B."/>
            <person name="Matsumoto A."/>
            <person name="Panbangred W."/>
            <person name="Inahashi Y."/>
        </authorList>
    </citation>
    <scope>NUCLEOTIDE SEQUENCE</scope>
    <source>
        <strain evidence="2">OK19-0408</strain>
    </source>
</reference>
<dbReference type="RefSeq" id="WP_257924863.1">
    <property type="nucleotide sequence ID" value="NZ_JAMXQV010000024.1"/>
</dbReference>
<evidence type="ECO:0000313" key="3">
    <source>
        <dbReference type="Proteomes" id="UP001144096"/>
    </source>
</evidence>
<feature type="compositionally biased region" description="Low complexity" evidence="1">
    <location>
        <begin position="7"/>
        <end position="20"/>
    </location>
</feature>